<protein>
    <submittedName>
        <fullName evidence="3">Uncharacterized protein</fullName>
    </submittedName>
</protein>
<reference evidence="3" key="1">
    <citation type="journal article" date="2012" name="Nat. Biotechnol.">
        <title>Draft genome sequence of pigeonpea (Cajanus cajan), an orphan legume crop of resource-poor farmers.</title>
        <authorList>
            <person name="Varshney R.K."/>
            <person name="Chen W."/>
            <person name="Li Y."/>
            <person name="Bharti A.K."/>
            <person name="Saxena R.K."/>
            <person name="Schlueter J.A."/>
            <person name="Donoghue M.T."/>
            <person name="Azam S."/>
            <person name="Fan G."/>
            <person name="Whaley A.M."/>
            <person name="Farmer A.D."/>
            <person name="Sheridan J."/>
            <person name="Iwata A."/>
            <person name="Tuteja R."/>
            <person name="Penmetsa R.V."/>
            <person name="Wu W."/>
            <person name="Upadhyaya H.D."/>
            <person name="Yang S.P."/>
            <person name="Shah T."/>
            <person name="Saxena K.B."/>
            <person name="Michael T."/>
            <person name="McCombie W.R."/>
            <person name="Yang B."/>
            <person name="Zhang G."/>
            <person name="Yang H."/>
            <person name="Wang J."/>
            <person name="Spillane C."/>
            <person name="Cook D.R."/>
            <person name="May G.D."/>
            <person name="Xu X."/>
            <person name="Jackson S.A."/>
        </authorList>
    </citation>
    <scope>NUCLEOTIDE SEQUENCE [LARGE SCALE GENOMIC DNA]</scope>
</reference>
<feature type="transmembrane region" description="Helical" evidence="1">
    <location>
        <begin position="99"/>
        <end position="120"/>
    </location>
</feature>
<organism evidence="3 4">
    <name type="scientific">Cajanus cajan</name>
    <name type="common">Pigeon pea</name>
    <name type="synonym">Cajanus indicus</name>
    <dbReference type="NCBI Taxonomy" id="3821"/>
    <lineage>
        <taxon>Eukaryota</taxon>
        <taxon>Viridiplantae</taxon>
        <taxon>Streptophyta</taxon>
        <taxon>Embryophyta</taxon>
        <taxon>Tracheophyta</taxon>
        <taxon>Spermatophyta</taxon>
        <taxon>Magnoliopsida</taxon>
        <taxon>eudicotyledons</taxon>
        <taxon>Gunneridae</taxon>
        <taxon>Pentapetalae</taxon>
        <taxon>rosids</taxon>
        <taxon>fabids</taxon>
        <taxon>Fabales</taxon>
        <taxon>Fabaceae</taxon>
        <taxon>Papilionoideae</taxon>
        <taxon>50 kb inversion clade</taxon>
        <taxon>NPAAA clade</taxon>
        <taxon>indigoferoid/millettioid clade</taxon>
        <taxon>Phaseoleae</taxon>
        <taxon>Cajanus</taxon>
    </lineage>
</organism>
<evidence type="ECO:0000313" key="4">
    <source>
        <dbReference type="Proteomes" id="UP000075243"/>
    </source>
</evidence>
<name>A0A151UG42_CAJCA</name>
<keyword evidence="4" id="KW-1185">Reference proteome</keyword>
<accession>A0A151UG42</accession>
<dbReference type="AlphaFoldDB" id="A0A151UG42"/>
<dbReference type="Gramene" id="C.cajan_45902.t">
    <property type="protein sequence ID" value="C.cajan_45902.t.cds1"/>
    <property type="gene ID" value="C.cajan_45902"/>
</dbReference>
<evidence type="ECO:0000256" key="2">
    <source>
        <dbReference type="SAM" id="SignalP"/>
    </source>
</evidence>
<evidence type="ECO:0000313" key="3">
    <source>
        <dbReference type="EMBL" id="KYP78276.1"/>
    </source>
</evidence>
<feature type="signal peptide" evidence="2">
    <location>
        <begin position="1"/>
        <end position="20"/>
    </location>
</feature>
<keyword evidence="2" id="KW-0732">Signal</keyword>
<evidence type="ECO:0000256" key="1">
    <source>
        <dbReference type="SAM" id="Phobius"/>
    </source>
</evidence>
<dbReference type="EMBL" id="AGCT01046985">
    <property type="protein sequence ID" value="KYP78276.1"/>
    <property type="molecule type" value="Genomic_DNA"/>
</dbReference>
<comment type="caution">
    <text evidence="3">The sequence shown here is derived from an EMBL/GenBank/DDBJ whole genome shotgun (WGS) entry which is preliminary data.</text>
</comment>
<dbReference type="STRING" id="3821.A0A151UG42"/>
<gene>
    <name evidence="3" type="ORF">KK1_049363</name>
</gene>
<proteinExistence type="predicted"/>
<feature type="chain" id="PRO_5007589672" evidence="2">
    <location>
        <begin position="21"/>
        <end position="152"/>
    </location>
</feature>
<keyword evidence="1" id="KW-0812">Transmembrane</keyword>
<keyword evidence="1" id="KW-0472">Membrane</keyword>
<dbReference type="PANTHER" id="PTHR35107:SF2">
    <property type="entry name" value="EXPRESSED PROTEIN"/>
    <property type="match status" value="1"/>
</dbReference>
<keyword evidence="1" id="KW-1133">Transmembrane helix</keyword>
<sequence length="152" mass="17379">MTHLCIVTVMVLLMVTTAKARPCRAFIITSYSIDDTSSNTIISITKIQSFIPLNIIENPPSDLFYLSELERIIPCVPLGLYSVYHYSSLYDRAKDVGNVALALFLAVVCGVINTLNMYFINLSCYNLQVEERNYYHRSMERLWNELKSRSHG</sequence>
<dbReference type="PANTHER" id="PTHR35107">
    <property type="entry name" value="EXPRESSED PROTEIN"/>
    <property type="match status" value="1"/>
</dbReference>
<dbReference type="Proteomes" id="UP000075243">
    <property type="component" value="Unassembled WGS sequence"/>
</dbReference>